<accession>A0A9D4KVB3</accession>
<proteinExistence type="predicted"/>
<name>A0A9D4KVB3_DREPO</name>
<keyword evidence="2" id="KW-1185">Reference proteome</keyword>
<dbReference type="EMBL" id="JAIWYP010000003">
    <property type="protein sequence ID" value="KAH3845681.1"/>
    <property type="molecule type" value="Genomic_DNA"/>
</dbReference>
<reference evidence="1" key="2">
    <citation type="submission" date="2020-11" db="EMBL/GenBank/DDBJ databases">
        <authorList>
            <person name="McCartney M.A."/>
            <person name="Auch B."/>
            <person name="Kono T."/>
            <person name="Mallez S."/>
            <person name="Becker A."/>
            <person name="Gohl D.M."/>
            <person name="Silverstein K.A.T."/>
            <person name="Koren S."/>
            <person name="Bechman K.B."/>
            <person name="Herman A."/>
            <person name="Abrahante J.E."/>
            <person name="Garbe J."/>
        </authorList>
    </citation>
    <scope>NUCLEOTIDE SEQUENCE</scope>
    <source>
        <strain evidence="1">Duluth1</strain>
        <tissue evidence="1">Whole animal</tissue>
    </source>
</reference>
<evidence type="ECO:0000313" key="2">
    <source>
        <dbReference type="Proteomes" id="UP000828390"/>
    </source>
</evidence>
<sequence length="163" mass="19198">MCVIVGTGIDNLHLSRHSILRWIQMSSSTINIQVEIRLSRFIRMSSSTINIQDDIRFFRVMRMSSSTIFSRICRVPSLGFIERMRRGPFRWYRWKDSSDLTHSHRSRTLSSRAFRVHIARMLRKNMTRAVPMVPAERFLGPYASPSESNTFLPYLLFNSTFDF</sequence>
<comment type="caution">
    <text evidence="1">The sequence shown here is derived from an EMBL/GenBank/DDBJ whole genome shotgun (WGS) entry which is preliminary data.</text>
</comment>
<reference evidence="1" key="1">
    <citation type="journal article" date="2019" name="bioRxiv">
        <title>The Genome of the Zebra Mussel, Dreissena polymorpha: A Resource for Invasive Species Research.</title>
        <authorList>
            <person name="McCartney M.A."/>
            <person name="Auch B."/>
            <person name="Kono T."/>
            <person name="Mallez S."/>
            <person name="Zhang Y."/>
            <person name="Obille A."/>
            <person name="Becker A."/>
            <person name="Abrahante J.E."/>
            <person name="Garbe J."/>
            <person name="Badalamenti J.P."/>
            <person name="Herman A."/>
            <person name="Mangelson H."/>
            <person name="Liachko I."/>
            <person name="Sullivan S."/>
            <person name="Sone E.D."/>
            <person name="Koren S."/>
            <person name="Silverstein K.A.T."/>
            <person name="Beckman K.B."/>
            <person name="Gohl D.M."/>
        </authorList>
    </citation>
    <scope>NUCLEOTIDE SEQUENCE</scope>
    <source>
        <strain evidence="1">Duluth1</strain>
        <tissue evidence="1">Whole animal</tissue>
    </source>
</reference>
<protein>
    <submittedName>
        <fullName evidence="1">Uncharacterized protein</fullName>
    </submittedName>
</protein>
<evidence type="ECO:0000313" key="1">
    <source>
        <dbReference type="EMBL" id="KAH3845681.1"/>
    </source>
</evidence>
<dbReference type="AlphaFoldDB" id="A0A9D4KVB3"/>
<dbReference type="Proteomes" id="UP000828390">
    <property type="component" value="Unassembled WGS sequence"/>
</dbReference>
<organism evidence="1 2">
    <name type="scientific">Dreissena polymorpha</name>
    <name type="common">Zebra mussel</name>
    <name type="synonym">Mytilus polymorpha</name>
    <dbReference type="NCBI Taxonomy" id="45954"/>
    <lineage>
        <taxon>Eukaryota</taxon>
        <taxon>Metazoa</taxon>
        <taxon>Spiralia</taxon>
        <taxon>Lophotrochozoa</taxon>
        <taxon>Mollusca</taxon>
        <taxon>Bivalvia</taxon>
        <taxon>Autobranchia</taxon>
        <taxon>Heteroconchia</taxon>
        <taxon>Euheterodonta</taxon>
        <taxon>Imparidentia</taxon>
        <taxon>Neoheterodontei</taxon>
        <taxon>Myida</taxon>
        <taxon>Dreissenoidea</taxon>
        <taxon>Dreissenidae</taxon>
        <taxon>Dreissena</taxon>
    </lineage>
</organism>
<gene>
    <name evidence="1" type="ORF">DPMN_087962</name>
</gene>